<organism evidence="7 8">
    <name type="scientific">Pseudofrankia asymbiotica</name>
    <dbReference type="NCBI Taxonomy" id="1834516"/>
    <lineage>
        <taxon>Bacteria</taxon>
        <taxon>Bacillati</taxon>
        <taxon>Actinomycetota</taxon>
        <taxon>Actinomycetes</taxon>
        <taxon>Frankiales</taxon>
        <taxon>Frankiaceae</taxon>
        <taxon>Pseudofrankia</taxon>
    </lineage>
</organism>
<evidence type="ECO:0000313" key="8">
    <source>
        <dbReference type="Proteomes" id="UP000188929"/>
    </source>
</evidence>
<protein>
    <submittedName>
        <fullName evidence="7">Oxidoreductase</fullName>
    </submittedName>
</protein>
<reference evidence="8" key="1">
    <citation type="submission" date="2016-10" db="EMBL/GenBank/DDBJ databases">
        <title>Frankia sp. NRRL B-16386 Genome sequencing.</title>
        <authorList>
            <person name="Ghodhbane-Gtari F."/>
            <person name="Swanson E."/>
            <person name="Gueddou A."/>
            <person name="Hezbri K."/>
            <person name="Ktari K."/>
            <person name="Nouioui I."/>
            <person name="Morris K."/>
            <person name="Simpson S."/>
            <person name="Abebe-Akele F."/>
            <person name="Thomas K."/>
            <person name="Gtari M."/>
            <person name="Tisa L.S."/>
        </authorList>
    </citation>
    <scope>NUCLEOTIDE SEQUENCE [LARGE SCALE GENOMIC DNA]</scope>
    <source>
        <strain evidence="8">NRRL B-16386</strain>
    </source>
</reference>
<comment type="subcellular location">
    <subcellularLocation>
        <location evidence="1">Cell envelope</location>
    </subcellularLocation>
</comment>
<dbReference type="Pfam" id="PF00578">
    <property type="entry name" value="AhpC-TSA"/>
    <property type="match status" value="1"/>
</dbReference>
<dbReference type="PANTHER" id="PTHR42852">
    <property type="entry name" value="THIOL:DISULFIDE INTERCHANGE PROTEIN DSBE"/>
    <property type="match status" value="1"/>
</dbReference>
<dbReference type="GO" id="GO:0030313">
    <property type="term" value="C:cell envelope"/>
    <property type="evidence" value="ECO:0007669"/>
    <property type="project" value="UniProtKB-SubCell"/>
</dbReference>
<dbReference type="PANTHER" id="PTHR42852:SF6">
    <property type="entry name" value="THIOL:DISULFIDE INTERCHANGE PROTEIN DSBE"/>
    <property type="match status" value="1"/>
</dbReference>
<sequence length="190" mass="19406">MVGLAGAPAALALAVGLGLSGCSTGSNPVDATGGGSFGFVQQSAGQDFVPPAERKPAPELAGDTLTGEKLDVASLRGKPVVINFWASWCAPCREETPHLVELARQRPGVEFVGVNEEPRTSPGLAFARDYSVSYPSISDKNGILSAGWPISLGLPSTVVLDAKGQIAARFTGPVSSEGLAGVLDQMAAET</sequence>
<dbReference type="AlphaFoldDB" id="A0A1V2IAF5"/>
<evidence type="ECO:0000256" key="2">
    <source>
        <dbReference type="ARBA" id="ARBA00022748"/>
    </source>
</evidence>
<keyword evidence="3" id="KW-0735">Signal-anchor</keyword>
<dbReference type="GO" id="GO:0016209">
    <property type="term" value="F:antioxidant activity"/>
    <property type="evidence" value="ECO:0007669"/>
    <property type="project" value="InterPro"/>
</dbReference>
<evidence type="ECO:0000313" key="7">
    <source>
        <dbReference type="EMBL" id="ONH29920.1"/>
    </source>
</evidence>
<dbReference type="GO" id="GO:0017004">
    <property type="term" value="P:cytochrome complex assembly"/>
    <property type="evidence" value="ECO:0007669"/>
    <property type="project" value="UniProtKB-KW"/>
</dbReference>
<keyword evidence="2" id="KW-0201">Cytochrome c-type biogenesis</keyword>
<proteinExistence type="predicted"/>
<dbReference type="Proteomes" id="UP000188929">
    <property type="component" value="Unassembled WGS sequence"/>
</dbReference>
<dbReference type="STRING" id="1834516.BL253_15330"/>
<dbReference type="InterPro" id="IPR000866">
    <property type="entry name" value="AhpC/TSA"/>
</dbReference>
<keyword evidence="5" id="KW-0676">Redox-active center</keyword>
<evidence type="ECO:0000259" key="6">
    <source>
        <dbReference type="PROSITE" id="PS51352"/>
    </source>
</evidence>
<dbReference type="GO" id="GO:0016491">
    <property type="term" value="F:oxidoreductase activity"/>
    <property type="evidence" value="ECO:0007669"/>
    <property type="project" value="InterPro"/>
</dbReference>
<keyword evidence="3" id="KW-0812">Transmembrane</keyword>
<evidence type="ECO:0000256" key="5">
    <source>
        <dbReference type="ARBA" id="ARBA00023284"/>
    </source>
</evidence>
<evidence type="ECO:0000256" key="4">
    <source>
        <dbReference type="ARBA" id="ARBA00023157"/>
    </source>
</evidence>
<comment type="caution">
    <text evidence="7">The sequence shown here is derived from an EMBL/GenBank/DDBJ whole genome shotgun (WGS) entry which is preliminary data.</text>
</comment>
<keyword evidence="4" id="KW-1015">Disulfide bond</keyword>
<dbReference type="PROSITE" id="PS00194">
    <property type="entry name" value="THIOREDOXIN_1"/>
    <property type="match status" value="1"/>
</dbReference>
<name>A0A1V2IAF5_9ACTN</name>
<dbReference type="InterPro" id="IPR036249">
    <property type="entry name" value="Thioredoxin-like_sf"/>
</dbReference>
<dbReference type="InterPro" id="IPR017937">
    <property type="entry name" value="Thioredoxin_CS"/>
</dbReference>
<evidence type="ECO:0000256" key="3">
    <source>
        <dbReference type="ARBA" id="ARBA00022968"/>
    </source>
</evidence>
<keyword evidence="8" id="KW-1185">Reference proteome</keyword>
<accession>A0A1V2IAF5</accession>
<gene>
    <name evidence="7" type="ORF">BL253_15330</name>
</gene>
<dbReference type="SUPFAM" id="SSF52833">
    <property type="entry name" value="Thioredoxin-like"/>
    <property type="match status" value="1"/>
</dbReference>
<dbReference type="Gene3D" id="3.40.30.10">
    <property type="entry name" value="Glutaredoxin"/>
    <property type="match status" value="1"/>
</dbReference>
<dbReference type="PROSITE" id="PS51352">
    <property type="entry name" value="THIOREDOXIN_2"/>
    <property type="match status" value="1"/>
</dbReference>
<dbReference type="EMBL" id="MOMC01000029">
    <property type="protein sequence ID" value="ONH29920.1"/>
    <property type="molecule type" value="Genomic_DNA"/>
</dbReference>
<dbReference type="InterPro" id="IPR050553">
    <property type="entry name" value="Thioredoxin_ResA/DsbE_sf"/>
</dbReference>
<evidence type="ECO:0000256" key="1">
    <source>
        <dbReference type="ARBA" id="ARBA00004196"/>
    </source>
</evidence>
<dbReference type="CDD" id="cd02966">
    <property type="entry name" value="TlpA_like_family"/>
    <property type="match status" value="1"/>
</dbReference>
<dbReference type="InterPro" id="IPR013766">
    <property type="entry name" value="Thioredoxin_domain"/>
</dbReference>
<feature type="domain" description="Thioredoxin" evidence="6">
    <location>
        <begin position="51"/>
        <end position="188"/>
    </location>
</feature>